<dbReference type="SUPFAM" id="SSF50475">
    <property type="entry name" value="FMN-binding split barrel"/>
    <property type="match status" value="1"/>
</dbReference>
<evidence type="ECO:0000313" key="3">
    <source>
        <dbReference type="EMBL" id="KAJ5453716.1"/>
    </source>
</evidence>
<feature type="region of interest" description="Disordered" evidence="1">
    <location>
        <begin position="218"/>
        <end position="243"/>
    </location>
</feature>
<name>A0AAD6G2U6_9EURO</name>
<accession>A0AAD6G2U6</accession>
<reference evidence="3" key="1">
    <citation type="submission" date="2022-12" db="EMBL/GenBank/DDBJ databases">
        <authorList>
            <person name="Petersen C."/>
        </authorList>
    </citation>
    <scope>NUCLEOTIDE SEQUENCE</scope>
    <source>
        <strain evidence="3">IBT 16125</strain>
    </source>
</reference>
<organism evidence="3 4">
    <name type="scientific">Penicillium daleae</name>
    <dbReference type="NCBI Taxonomy" id="63821"/>
    <lineage>
        <taxon>Eukaryota</taxon>
        <taxon>Fungi</taxon>
        <taxon>Dikarya</taxon>
        <taxon>Ascomycota</taxon>
        <taxon>Pezizomycotina</taxon>
        <taxon>Eurotiomycetes</taxon>
        <taxon>Eurotiomycetidae</taxon>
        <taxon>Eurotiales</taxon>
        <taxon>Aspergillaceae</taxon>
        <taxon>Penicillium</taxon>
    </lineage>
</organism>
<keyword evidence="4" id="KW-1185">Reference proteome</keyword>
<dbReference type="SMART" id="SM00903">
    <property type="entry name" value="Flavin_Reduct"/>
    <property type="match status" value="1"/>
</dbReference>
<protein>
    <submittedName>
        <fullName evidence="3">FMN-binding split barrel</fullName>
    </submittedName>
</protein>
<feature type="region of interest" description="Disordered" evidence="1">
    <location>
        <begin position="1"/>
        <end position="20"/>
    </location>
</feature>
<comment type="caution">
    <text evidence="3">The sequence shown here is derived from an EMBL/GenBank/DDBJ whole genome shotgun (WGS) entry which is preliminary data.</text>
</comment>
<evidence type="ECO:0000259" key="2">
    <source>
        <dbReference type="SMART" id="SM00903"/>
    </source>
</evidence>
<dbReference type="PANTHER" id="PTHR43812">
    <property type="entry name" value="BLR2425 PROTEIN"/>
    <property type="match status" value="1"/>
</dbReference>
<dbReference type="GeneID" id="81598297"/>
<dbReference type="AlphaFoldDB" id="A0AAD6G2U6"/>
<dbReference type="PANTHER" id="PTHR43812:SF2">
    <property type="entry name" value="FLAVIN REDUCTASE LIKE DOMAIN-CONTAINING PROTEIN"/>
    <property type="match status" value="1"/>
</dbReference>
<dbReference type="InterPro" id="IPR012349">
    <property type="entry name" value="Split_barrel_FMN-bd"/>
</dbReference>
<evidence type="ECO:0000256" key="1">
    <source>
        <dbReference type="SAM" id="MobiDB-lite"/>
    </source>
</evidence>
<dbReference type="Proteomes" id="UP001213681">
    <property type="component" value="Unassembled WGS sequence"/>
</dbReference>
<dbReference type="Pfam" id="PF01613">
    <property type="entry name" value="Flavin_Reduct"/>
    <property type="match status" value="1"/>
</dbReference>
<dbReference type="RefSeq" id="XP_056766672.1">
    <property type="nucleotide sequence ID" value="XM_056908054.1"/>
</dbReference>
<reference evidence="3" key="2">
    <citation type="journal article" date="2023" name="IMA Fungus">
        <title>Comparative genomic study of the Penicillium genus elucidates a diverse pangenome and 15 lateral gene transfer events.</title>
        <authorList>
            <person name="Petersen C."/>
            <person name="Sorensen T."/>
            <person name="Nielsen M.R."/>
            <person name="Sondergaard T.E."/>
            <person name="Sorensen J.L."/>
            <person name="Fitzpatrick D.A."/>
            <person name="Frisvad J.C."/>
            <person name="Nielsen K.L."/>
        </authorList>
    </citation>
    <scope>NUCLEOTIDE SEQUENCE</scope>
    <source>
        <strain evidence="3">IBT 16125</strain>
    </source>
</reference>
<evidence type="ECO:0000313" key="4">
    <source>
        <dbReference type="Proteomes" id="UP001213681"/>
    </source>
</evidence>
<dbReference type="EMBL" id="JAPVEA010000005">
    <property type="protein sequence ID" value="KAJ5453716.1"/>
    <property type="molecule type" value="Genomic_DNA"/>
</dbReference>
<dbReference type="GO" id="GO:0010181">
    <property type="term" value="F:FMN binding"/>
    <property type="evidence" value="ECO:0007669"/>
    <property type="project" value="InterPro"/>
</dbReference>
<dbReference type="Gene3D" id="2.30.110.10">
    <property type="entry name" value="Electron Transport, Fmn-binding Protein, Chain A"/>
    <property type="match status" value="1"/>
</dbReference>
<gene>
    <name evidence="3" type="ORF">N7458_004672</name>
</gene>
<dbReference type="InterPro" id="IPR002563">
    <property type="entry name" value="Flavin_Rdtase-like_dom"/>
</dbReference>
<sequence>MTYSDIFYEPPKGETSGLPHDPFKSFVIPRPIGWISTTSKDGQDNLGPYSQFTNVSFDPPTILFVGHQSVYKGRSKDSVVNAQETGEFVWNMPTYALRENVNQSALESWGDEFPISGVTKAPSRLVKPPRVAESPVSFECKVHSVVRIQGDSLVGHSDIVIGRVVGIHIKGEYITPDGLFDVLKAAPLARLGYHQYTAIDNVFEMKIPLMPDDFVSGRVLSGSSDKQKPKKVTPGDESSEIKN</sequence>
<feature type="domain" description="Flavin reductase like" evidence="2">
    <location>
        <begin position="25"/>
        <end position="186"/>
    </location>
</feature>
<proteinExistence type="predicted"/>